<protein>
    <submittedName>
        <fullName evidence="1">Helicase</fullName>
    </submittedName>
</protein>
<organism evidence="1">
    <name type="scientific">Bacillus phage KoopaTroopa</name>
    <dbReference type="NCBI Taxonomy" id="3234046"/>
    <lineage>
        <taxon>Viruses</taxon>
        <taxon>Duplodnaviria</taxon>
        <taxon>Heunggongvirae</taxon>
        <taxon>Uroviricota</taxon>
        <taxon>Caudoviricetes</taxon>
    </lineage>
</organism>
<evidence type="ECO:0000313" key="1">
    <source>
        <dbReference type="EMBL" id="XDJ02391.1"/>
    </source>
</evidence>
<keyword evidence="1" id="KW-0547">Nucleotide-binding</keyword>
<keyword evidence="1" id="KW-0067">ATP-binding</keyword>
<keyword evidence="1" id="KW-0378">Hydrolase</keyword>
<proteinExistence type="predicted"/>
<name>A0AB39C717_9CAUD</name>
<accession>A0AB39C717</accession>
<dbReference type="EMBL" id="PP965177">
    <property type="protein sequence ID" value="XDJ02391.1"/>
    <property type="molecule type" value="Genomic_DNA"/>
</dbReference>
<sequence length="187" mass="21483">MMMKMKNTEEMLDYLKVLSGLNKSGFRCEKEIMDVVGLLHGTGFGFSDGKAYRDKRHNEIRRELDKQVHLSELKDKIADQGRLIRVTEKDRQIGKTTMLIDFSLRHDIPILVGHSGLIEDVKAKAIERHGVIVGGKISVFVGKYHEVMGRKLPNGVLIDCTVRLEDYMEIRKHTRIRGGFHHDKLFI</sequence>
<keyword evidence="1" id="KW-0347">Helicase</keyword>
<dbReference type="GO" id="GO:0004386">
    <property type="term" value="F:helicase activity"/>
    <property type="evidence" value="ECO:0007669"/>
    <property type="project" value="UniProtKB-KW"/>
</dbReference>
<reference evidence="1" key="1">
    <citation type="submission" date="2024-06" db="EMBL/GenBank/DDBJ databases">
        <authorList>
            <person name="Lee H."/>
            <person name="Agrawal S."/>
        </authorList>
    </citation>
    <scope>NUCLEOTIDE SEQUENCE</scope>
</reference>